<evidence type="ECO:0000313" key="1">
    <source>
        <dbReference type="EMBL" id="MBL4919121.1"/>
    </source>
</evidence>
<proteinExistence type="predicted"/>
<dbReference type="AlphaFoldDB" id="A0A8K0VCE1"/>
<dbReference type="InterPro" id="IPR019587">
    <property type="entry name" value="Polyketide_cyclase/dehydratase"/>
</dbReference>
<comment type="caution">
    <text evidence="1">The sequence shown here is derived from an EMBL/GenBank/DDBJ whole genome shotgun (WGS) entry which is preliminary data.</text>
</comment>
<accession>A0A8K0VCE1</accession>
<evidence type="ECO:0000313" key="2">
    <source>
        <dbReference type="Proteomes" id="UP000648908"/>
    </source>
</evidence>
<dbReference type="Proteomes" id="UP000648908">
    <property type="component" value="Unassembled WGS sequence"/>
</dbReference>
<dbReference type="Gene3D" id="3.30.530.20">
    <property type="match status" value="1"/>
</dbReference>
<name>A0A8K0VCE1_9RHOB</name>
<sequence length="146" mass="16125">MGPETRDRVEAQLRTDLPAAALWAVLAEFGGIANWLGGAEPIESKDDFRRFRIEGAEFCETLLFCDDRRRVLGYRLDKGPLPVSHYEATLRVTPRDDGAVISMVATYCPIGIDPEKCLRLLLRAFTASLADLEGHVRQGISAAPLP</sequence>
<gene>
    <name evidence="1" type="ORF">JL811_18010</name>
</gene>
<dbReference type="Pfam" id="PF10604">
    <property type="entry name" value="Polyketide_cyc2"/>
    <property type="match status" value="1"/>
</dbReference>
<keyword evidence="2" id="KW-1185">Reference proteome</keyword>
<dbReference type="CDD" id="cd07821">
    <property type="entry name" value="PYR_PYL_RCAR_like"/>
    <property type="match status" value="1"/>
</dbReference>
<dbReference type="SUPFAM" id="SSF55961">
    <property type="entry name" value="Bet v1-like"/>
    <property type="match status" value="1"/>
</dbReference>
<dbReference type="RefSeq" id="WP_202690101.1">
    <property type="nucleotide sequence ID" value="NZ_JAESVN010000013.1"/>
</dbReference>
<reference evidence="1" key="1">
    <citation type="submission" date="2021-01" db="EMBL/GenBank/DDBJ databases">
        <title>Tabrizicola alba sp. nov. a motile alkaliphilic bacterium isolated from a soda lake.</title>
        <authorList>
            <person name="Szuroczki S."/>
            <person name="Abbaszade G."/>
            <person name="Schumann P."/>
            <person name="Toth E."/>
        </authorList>
    </citation>
    <scope>NUCLEOTIDE SEQUENCE</scope>
    <source>
        <strain evidence="1">DMG-N-6</strain>
    </source>
</reference>
<dbReference type="InterPro" id="IPR023393">
    <property type="entry name" value="START-like_dom_sf"/>
</dbReference>
<organism evidence="1 2">
    <name type="scientific">Szabonella alba</name>
    <dbReference type="NCBI Taxonomy" id="2804194"/>
    <lineage>
        <taxon>Bacteria</taxon>
        <taxon>Pseudomonadati</taxon>
        <taxon>Pseudomonadota</taxon>
        <taxon>Alphaproteobacteria</taxon>
        <taxon>Rhodobacterales</taxon>
        <taxon>Paracoccaceae</taxon>
        <taxon>Szabonella</taxon>
    </lineage>
</organism>
<protein>
    <submittedName>
        <fullName evidence="1">SRPBCC family protein</fullName>
    </submittedName>
</protein>
<dbReference type="EMBL" id="JAESVN010000013">
    <property type="protein sequence ID" value="MBL4919121.1"/>
    <property type="molecule type" value="Genomic_DNA"/>
</dbReference>